<keyword evidence="2" id="KW-1185">Reference proteome</keyword>
<dbReference type="RefSeq" id="WP_188446734.1">
    <property type="nucleotide sequence ID" value="NZ_BMFO01000001.1"/>
</dbReference>
<dbReference type="Proteomes" id="UP000632858">
    <property type="component" value="Unassembled WGS sequence"/>
</dbReference>
<accession>A0A917CDY9</accession>
<evidence type="ECO:0000313" key="1">
    <source>
        <dbReference type="EMBL" id="GGF83101.1"/>
    </source>
</evidence>
<reference evidence="1" key="2">
    <citation type="submission" date="2020-09" db="EMBL/GenBank/DDBJ databases">
        <authorList>
            <person name="Sun Q."/>
            <person name="Zhou Y."/>
        </authorList>
    </citation>
    <scope>NUCLEOTIDE SEQUENCE</scope>
    <source>
        <strain evidence="1">CGMCC 1.12726</strain>
    </source>
</reference>
<comment type="caution">
    <text evidence="1">The sequence shown here is derived from an EMBL/GenBank/DDBJ whole genome shotgun (WGS) entry which is preliminary data.</text>
</comment>
<dbReference type="EMBL" id="BMFO01000001">
    <property type="protein sequence ID" value="GGF83101.1"/>
    <property type="molecule type" value="Genomic_DNA"/>
</dbReference>
<evidence type="ECO:0000313" key="2">
    <source>
        <dbReference type="Proteomes" id="UP000632858"/>
    </source>
</evidence>
<proteinExistence type="predicted"/>
<name>A0A917CDY9_9GAMM</name>
<reference evidence="1" key="1">
    <citation type="journal article" date="2014" name="Int. J. Syst. Evol. Microbiol.">
        <title>Complete genome sequence of Corynebacterium casei LMG S-19264T (=DSM 44701T), isolated from a smear-ripened cheese.</title>
        <authorList>
            <consortium name="US DOE Joint Genome Institute (JGI-PGF)"/>
            <person name="Walter F."/>
            <person name="Albersmeier A."/>
            <person name="Kalinowski J."/>
            <person name="Ruckert C."/>
        </authorList>
    </citation>
    <scope>NUCLEOTIDE SEQUENCE</scope>
    <source>
        <strain evidence="1">CGMCC 1.12726</strain>
    </source>
</reference>
<organism evidence="1 2">
    <name type="scientific">Arenimonas maotaiensis</name>
    <dbReference type="NCBI Taxonomy" id="1446479"/>
    <lineage>
        <taxon>Bacteria</taxon>
        <taxon>Pseudomonadati</taxon>
        <taxon>Pseudomonadota</taxon>
        <taxon>Gammaproteobacteria</taxon>
        <taxon>Lysobacterales</taxon>
        <taxon>Lysobacteraceae</taxon>
        <taxon>Arenimonas</taxon>
    </lineage>
</organism>
<protein>
    <submittedName>
        <fullName evidence="1">Uncharacterized protein</fullName>
    </submittedName>
</protein>
<sequence length="202" mass="22173">MAEARISASPGGQVELVLHTACVKAGAYALAHRVISALPLAKPFLASSLRKNLSGNTPAKIQVRLIRDIYRRYGLKPANWEIAAILAVADAGTPRLLDGAAIERRLRRSLGETASRWLLRLAPLAHWAPELLSEVARTWAIGRYADSVGRVRKLGSDWLPAPLAKNLKLPAGLLWNWSEEAFELALPALKRLQDAGRRLRRG</sequence>
<gene>
    <name evidence="1" type="ORF">GCM10010960_01530</name>
</gene>
<dbReference type="AlphaFoldDB" id="A0A917CDY9"/>